<gene>
    <name evidence="1" type="ORF">XELAEV_18020531mg</name>
</gene>
<evidence type="ECO:0000313" key="1">
    <source>
        <dbReference type="EMBL" id="OCT86841.1"/>
    </source>
</evidence>
<proteinExistence type="predicted"/>
<sequence length="109" mass="12741">MCPFMSQWFYELLAYSVGLKVKSCLGISFFSGLQDDPSSLWDKYVDLHAGICPFSEKWVSLELCYTSSTRVNTNYNIIYPPRKIAQHFFRSKITFINKTYFPLSQSRIK</sequence>
<dbReference type="Proteomes" id="UP000694892">
    <property type="component" value="Chromosome 3S"/>
</dbReference>
<dbReference type="AlphaFoldDB" id="A0A974D9V4"/>
<dbReference type="EMBL" id="CM004471">
    <property type="protein sequence ID" value="OCT86841.1"/>
    <property type="molecule type" value="Genomic_DNA"/>
</dbReference>
<protein>
    <submittedName>
        <fullName evidence="1">Uncharacterized protein</fullName>
    </submittedName>
</protein>
<reference evidence="2" key="1">
    <citation type="journal article" date="2016" name="Nature">
        <title>Genome evolution in the allotetraploid frog Xenopus laevis.</title>
        <authorList>
            <person name="Session A.M."/>
            <person name="Uno Y."/>
            <person name="Kwon T."/>
            <person name="Chapman J.A."/>
            <person name="Toyoda A."/>
            <person name="Takahashi S."/>
            <person name="Fukui A."/>
            <person name="Hikosaka A."/>
            <person name="Suzuki A."/>
            <person name="Kondo M."/>
            <person name="van Heeringen S.J."/>
            <person name="Quigley I."/>
            <person name="Heinz S."/>
            <person name="Ogino H."/>
            <person name="Ochi H."/>
            <person name="Hellsten U."/>
            <person name="Lyons J.B."/>
            <person name="Simakov O."/>
            <person name="Putnam N."/>
            <person name="Stites J."/>
            <person name="Kuroki Y."/>
            <person name="Tanaka T."/>
            <person name="Michiue T."/>
            <person name="Watanabe M."/>
            <person name="Bogdanovic O."/>
            <person name="Lister R."/>
            <person name="Georgiou G."/>
            <person name="Paranjpe S.S."/>
            <person name="van Kruijsbergen I."/>
            <person name="Shu S."/>
            <person name="Carlson J."/>
            <person name="Kinoshita T."/>
            <person name="Ohta Y."/>
            <person name="Mawaribuchi S."/>
            <person name="Jenkins J."/>
            <person name="Grimwood J."/>
            <person name="Schmutz J."/>
            <person name="Mitros T."/>
            <person name="Mozaffari S.V."/>
            <person name="Suzuki Y."/>
            <person name="Haramoto Y."/>
            <person name="Yamamoto T.S."/>
            <person name="Takagi C."/>
            <person name="Heald R."/>
            <person name="Miller K."/>
            <person name="Haudenschild C."/>
            <person name="Kitzman J."/>
            <person name="Nakayama T."/>
            <person name="Izutsu Y."/>
            <person name="Robert J."/>
            <person name="Fortriede J."/>
            <person name="Burns K."/>
            <person name="Lotay V."/>
            <person name="Karimi K."/>
            <person name="Yasuoka Y."/>
            <person name="Dichmann D.S."/>
            <person name="Flajnik M.F."/>
            <person name="Houston D.W."/>
            <person name="Shendure J."/>
            <person name="DuPasquier L."/>
            <person name="Vize P.D."/>
            <person name="Zorn A.M."/>
            <person name="Ito M."/>
            <person name="Marcotte E.M."/>
            <person name="Wallingford J.B."/>
            <person name="Ito Y."/>
            <person name="Asashima M."/>
            <person name="Ueno N."/>
            <person name="Matsuda Y."/>
            <person name="Veenstra G.J."/>
            <person name="Fujiyama A."/>
            <person name="Harland R.M."/>
            <person name="Taira M."/>
            <person name="Rokhsar D.S."/>
        </authorList>
    </citation>
    <scope>NUCLEOTIDE SEQUENCE [LARGE SCALE GENOMIC DNA]</scope>
    <source>
        <strain evidence="2">J</strain>
    </source>
</reference>
<name>A0A974D9V4_XENLA</name>
<accession>A0A974D9V4</accession>
<evidence type="ECO:0000313" key="2">
    <source>
        <dbReference type="Proteomes" id="UP000694892"/>
    </source>
</evidence>
<organism evidence="1 2">
    <name type="scientific">Xenopus laevis</name>
    <name type="common">African clawed frog</name>
    <dbReference type="NCBI Taxonomy" id="8355"/>
    <lineage>
        <taxon>Eukaryota</taxon>
        <taxon>Metazoa</taxon>
        <taxon>Chordata</taxon>
        <taxon>Craniata</taxon>
        <taxon>Vertebrata</taxon>
        <taxon>Euteleostomi</taxon>
        <taxon>Amphibia</taxon>
        <taxon>Batrachia</taxon>
        <taxon>Anura</taxon>
        <taxon>Pipoidea</taxon>
        <taxon>Pipidae</taxon>
        <taxon>Xenopodinae</taxon>
        <taxon>Xenopus</taxon>
        <taxon>Xenopus</taxon>
    </lineage>
</organism>